<dbReference type="AlphaFoldDB" id="A0A285D6C1"/>
<dbReference type="RefSeq" id="WP_097160432.1">
    <property type="nucleotide sequence ID" value="NZ_JBEPMQ010000014.1"/>
</dbReference>
<proteinExistence type="predicted"/>
<dbReference type="OrthoDB" id="7358785at2"/>
<evidence type="ECO:0000313" key="1">
    <source>
        <dbReference type="EMBL" id="SNX75329.1"/>
    </source>
</evidence>
<gene>
    <name evidence="1" type="ORF">SAMN05877753_111162</name>
</gene>
<organism evidence="1 2">
    <name type="scientific">Bacillus oleivorans</name>
    <dbReference type="NCBI Taxonomy" id="1448271"/>
    <lineage>
        <taxon>Bacteria</taxon>
        <taxon>Bacillati</taxon>
        <taxon>Bacillota</taxon>
        <taxon>Bacilli</taxon>
        <taxon>Bacillales</taxon>
        <taxon>Bacillaceae</taxon>
        <taxon>Bacillus</taxon>
    </lineage>
</organism>
<dbReference type="EMBL" id="OAOP01000011">
    <property type="protein sequence ID" value="SNX75329.1"/>
    <property type="molecule type" value="Genomic_DNA"/>
</dbReference>
<dbReference type="Proteomes" id="UP000219546">
    <property type="component" value="Unassembled WGS sequence"/>
</dbReference>
<accession>A0A285D6C1</accession>
<keyword evidence="2" id="KW-1185">Reference proteome</keyword>
<evidence type="ECO:0000313" key="2">
    <source>
        <dbReference type="Proteomes" id="UP000219546"/>
    </source>
</evidence>
<sequence length="154" mass="17753">MSRPLMFGCKEELEEKISAYFYMCDTHMQTMFTKEGQEISVPAPKPYTISGLAHFLGTNRQTLLNYEERDEFFDTIKRAKAKIEAFVEESLWTPKVTAGVIFNLKNNFGWVDKSELQQSGETTHNIKTDKDLSNLTVEELKQLENILNKTSDTE</sequence>
<name>A0A285D6C1_9BACI</name>
<dbReference type="Pfam" id="PF16677">
    <property type="entry name" value="GP3_package"/>
    <property type="match status" value="1"/>
</dbReference>
<dbReference type="Gene3D" id="1.10.132.80">
    <property type="match status" value="1"/>
</dbReference>
<protein>
    <submittedName>
        <fullName evidence="1">DNA-packaging protein gp3</fullName>
    </submittedName>
</protein>
<reference evidence="1 2" key="1">
    <citation type="submission" date="2017-08" db="EMBL/GenBank/DDBJ databases">
        <authorList>
            <person name="de Groot N.N."/>
        </authorList>
    </citation>
    <scope>NUCLEOTIDE SEQUENCE [LARGE SCALE GENOMIC DNA]</scope>
    <source>
        <strain evidence="1 2">JC228</strain>
    </source>
</reference>
<dbReference type="InterPro" id="IPR032066">
    <property type="entry name" value="GP3_package"/>
</dbReference>